<evidence type="ECO:0000313" key="2">
    <source>
        <dbReference type="EMBL" id="MDX8336895.1"/>
    </source>
</evidence>
<protein>
    <submittedName>
        <fullName evidence="2">Nucleotidyltransferase domain-containing protein</fullName>
        <ecNumber evidence="2">2.7.7.-</ecNumber>
    </submittedName>
</protein>
<comment type="caution">
    <text evidence="2">The sequence shown here is derived from an EMBL/GenBank/DDBJ whole genome shotgun (WGS) entry which is preliminary data.</text>
</comment>
<gene>
    <name evidence="2" type="ORF">RFV38_10370</name>
</gene>
<feature type="domain" description="Polymerase beta nucleotidyltransferase" evidence="1">
    <location>
        <begin position="8"/>
        <end position="104"/>
    </location>
</feature>
<name>A0ABU4WER4_9FUSO</name>
<evidence type="ECO:0000313" key="3">
    <source>
        <dbReference type="Proteomes" id="UP001279681"/>
    </source>
</evidence>
<dbReference type="EMBL" id="JAVIKH010000015">
    <property type="protein sequence ID" value="MDX8336895.1"/>
    <property type="molecule type" value="Genomic_DNA"/>
</dbReference>
<dbReference type="SUPFAM" id="SSF81301">
    <property type="entry name" value="Nucleotidyltransferase"/>
    <property type="match status" value="1"/>
</dbReference>
<dbReference type="GO" id="GO:0016779">
    <property type="term" value="F:nucleotidyltransferase activity"/>
    <property type="evidence" value="ECO:0007669"/>
    <property type="project" value="UniProtKB-KW"/>
</dbReference>
<reference evidence="3" key="1">
    <citation type="submission" date="2023-07" db="EMBL/GenBank/DDBJ databases">
        <authorList>
            <person name="Colorado M.A."/>
            <person name="Villamil L.M."/>
            <person name="Melo J.F."/>
            <person name="Rodriguez J.A."/>
            <person name="Ruiz R.Y."/>
        </authorList>
    </citation>
    <scope>NUCLEOTIDE SEQUENCE [LARGE SCALE GENOMIC DNA]</scope>
    <source>
        <strain evidence="3">C33</strain>
    </source>
</reference>
<keyword evidence="2" id="KW-0548">Nucleotidyltransferase</keyword>
<sequence>MINLKQIEQVKERLVKEFHPKKIYIFGSYAWGIPNEDSDLDIMVILEKCDNKILEMRKGLKALRGIGFPKDLIVENELEFLDNAKKNHLIENEILNKGYLLYEAN</sequence>
<evidence type="ECO:0000259" key="1">
    <source>
        <dbReference type="Pfam" id="PF18765"/>
    </source>
</evidence>
<proteinExistence type="predicted"/>
<dbReference type="Proteomes" id="UP001279681">
    <property type="component" value="Unassembled WGS sequence"/>
</dbReference>
<dbReference type="InterPro" id="IPR043519">
    <property type="entry name" value="NT_sf"/>
</dbReference>
<dbReference type="RefSeq" id="WP_320314261.1">
    <property type="nucleotide sequence ID" value="NZ_JAVIKH010000015.1"/>
</dbReference>
<dbReference type="PANTHER" id="PTHR37030:SF1">
    <property type="entry name" value="NUCLEOTIDYLTRANSFERASE"/>
    <property type="match status" value="1"/>
</dbReference>
<dbReference type="Gene3D" id="3.30.460.10">
    <property type="entry name" value="Beta Polymerase, domain 2"/>
    <property type="match status" value="1"/>
</dbReference>
<dbReference type="PANTHER" id="PTHR37030">
    <property type="entry name" value="NUCLEOTIDYLTRANSFERASE"/>
    <property type="match status" value="1"/>
</dbReference>
<keyword evidence="3" id="KW-1185">Reference proteome</keyword>
<keyword evidence="2" id="KW-0808">Transferase</keyword>
<organism evidence="2 3">
    <name type="scientific">Candidatus Cetobacterium colombiensis</name>
    <dbReference type="NCBI Taxonomy" id="3073100"/>
    <lineage>
        <taxon>Bacteria</taxon>
        <taxon>Fusobacteriati</taxon>
        <taxon>Fusobacteriota</taxon>
        <taxon>Fusobacteriia</taxon>
        <taxon>Fusobacteriales</taxon>
        <taxon>Fusobacteriaceae</taxon>
        <taxon>Cetobacterium</taxon>
    </lineage>
</organism>
<accession>A0ABU4WER4</accession>
<dbReference type="InterPro" id="IPR041633">
    <property type="entry name" value="Polbeta"/>
</dbReference>
<dbReference type="EC" id="2.7.7.-" evidence="2"/>
<dbReference type="Pfam" id="PF18765">
    <property type="entry name" value="Polbeta"/>
    <property type="match status" value="1"/>
</dbReference>
<dbReference type="CDD" id="cd05403">
    <property type="entry name" value="NT_KNTase_like"/>
    <property type="match status" value="1"/>
</dbReference>